<evidence type="ECO:0000313" key="3">
    <source>
        <dbReference type="Proteomes" id="UP000179627"/>
    </source>
</evidence>
<feature type="compositionally biased region" description="Basic and acidic residues" evidence="1">
    <location>
        <begin position="26"/>
        <end position="35"/>
    </location>
</feature>
<comment type="caution">
    <text evidence="2">The sequence shown here is derived from an EMBL/GenBank/DDBJ whole genome shotgun (WGS) entry which is preliminary data.</text>
</comment>
<name>A0A1S1QVQ4_9ACTN</name>
<dbReference type="Proteomes" id="UP000179627">
    <property type="component" value="Unassembled WGS sequence"/>
</dbReference>
<feature type="region of interest" description="Disordered" evidence="1">
    <location>
        <begin position="1"/>
        <end position="20"/>
    </location>
</feature>
<dbReference type="RefSeq" id="WP_071083826.1">
    <property type="nucleotide sequence ID" value="NZ_MBLM01000108.1"/>
</dbReference>
<reference evidence="3" key="1">
    <citation type="submission" date="2016-07" db="EMBL/GenBank/DDBJ databases">
        <title>Sequence Frankia sp. strain CcI1.17.</title>
        <authorList>
            <person name="Ghodhbane-Gtari F."/>
            <person name="Swanson E."/>
            <person name="Gueddou A."/>
            <person name="Morris K."/>
            <person name="Hezbri K."/>
            <person name="Ktari A."/>
            <person name="Nouioui I."/>
            <person name="Abebe-Akele F."/>
            <person name="Simpson S."/>
            <person name="Thomas K."/>
            <person name="Gtari M."/>
            <person name="Tisa L.S."/>
            <person name="Hurst S."/>
        </authorList>
    </citation>
    <scope>NUCLEOTIDE SEQUENCE [LARGE SCALE GENOMIC DNA]</scope>
    <source>
        <strain evidence="3">Cc1.17</strain>
    </source>
</reference>
<feature type="region of interest" description="Disordered" evidence="1">
    <location>
        <begin position="26"/>
        <end position="101"/>
    </location>
</feature>
<feature type="compositionally biased region" description="Low complexity" evidence="1">
    <location>
        <begin position="76"/>
        <end position="87"/>
    </location>
</feature>
<feature type="compositionally biased region" description="Basic and acidic residues" evidence="1">
    <location>
        <begin position="89"/>
        <end position="101"/>
    </location>
</feature>
<feature type="compositionally biased region" description="Low complexity" evidence="1">
    <location>
        <begin position="58"/>
        <end position="69"/>
    </location>
</feature>
<protein>
    <submittedName>
        <fullName evidence="2">Uncharacterized protein</fullName>
    </submittedName>
</protein>
<keyword evidence="3" id="KW-1185">Reference proteome</keyword>
<dbReference type="EMBL" id="MBLM01000108">
    <property type="protein sequence ID" value="OHV38793.1"/>
    <property type="molecule type" value="Genomic_DNA"/>
</dbReference>
<organism evidence="2 3">
    <name type="scientific">Parafrankia colletiae</name>
    <dbReference type="NCBI Taxonomy" id="573497"/>
    <lineage>
        <taxon>Bacteria</taxon>
        <taxon>Bacillati</taxon>
        <taxon>Actinomycetota</taxon>
        <taxon>Actinomycetes</taxon>
        <taxon>Frankiales</taxon>
        <taxon>Frankiaceae</taxon>
        <taxon>Parafrankia</taxon>
    </lineage>
</organism>
<evidence type="ECO:0000256" key="1">
    <source>
        <dbReference type="SAM" id="MobiDB-lite"/>
    </source>
</evidence>
<sequence>MANFTSKVQELLHSPKAREMVDKAKMAANKPENREKFRHLSSKFTGRGRGPGDDHTPHASTTSSTSSTSGVGGAPGSSTSGSVGGDSRSAAERERSDYGPF</sequence>
<dbReference type="AlphaFoldDB" id="A0A1S1QVQ4"/>
<accession>A0A1S1QVQ4</accession>
<gene>
    <name evidence="2" type="ORF">CC117_03490</name>
</gene>
<evidence type="ECO:0000313" key="2">
    <source>
        <dbReference type="EMBL" id="OHV38793.1"/>
    </source>
</evidence>
<proteinExistence type="predicted"/>
<dbReference type="OrthoDB" id="3218433at2"/>